<feature type="domain" description="Mechanosensitive ion channel MscS C-terminal" evidence="9">
    <location>
        <begin position="177"/>
        <end position="258"/>
    </location>
</feature>
<keyword evidence="7" id="KW-0997">Cell inner membrane</keyword>
<dbReference type="Pfam" id="PF21082">
    <property type="entry name" value="MS_channel_3rd"/>
    <property type="match status" value="1"/>
</dbReference>
<dbReference type="PANTHER" id="PTHR30221">
    <property type="entry name" value="SMALL-CONDUCTANCE MECHANOSENSITIVE CHANNEL"/>
    <property type="match status" value="1"/>
</dbReference>
<dbReference type="SUPFAM" id="SSF82689">
    <property type="entry name" value="Mechanosensitive channel protein MscS (YggB), C-terminal domain"/>
    <property type="match status" value="1"/>
</dbReference>
<comment type="caution">
    <text evidence="11">The sequence shown here is derived from an EMBL/GenBank/DDBJ whole genome shotgun (WGS) entry which is preliminary data.</text>
</comment>
<dbReference type="Proteomes" id="UP001156870">
    <property type="component" value="Unassembled WGS sequence"/>
</dbReference>
<feature type="domain" description="Mechanosensitive ion channel MscS" evidence="8">
    <location>
        <begin position="104"/>
        <end position="169"/>
    </location>
</feature>
<feature type="transmembrane region" description="Helical" evidence="7">
    <location>
        <begin position="17"/>
        <end position="35"/>
    </location>
</feature>
<dbReference type="Gene3D" id="1.10.287.1260">
    <property type="match status" value="1"/>
</dbReference>
<keyword evidence="12" id="KW-1185">Reference proteome</keyword>
<comment type="subunit">
    <text evidence="7">Homoheptamer.</text>
</comment>
<evidence type="ECO:0000256" key="7">
    <source>
        <dbReference type="RuleBase" id="RU369025"/>
    </source>
</evidence>
<feature type="transmembrane region" description="Helical" evidence="7">
    <location>
        <begin position="55"/>
        <end position="81"/>
    </location>
</feature>
<dbReference type="GO" id="GO:0005886">
    <property type="term" value="C:plasma membrane"/>
    <property type="evidence" value="ECO:0007669"/>
    <property type="project" value="UniProtKB-SubCell"/>
</dbReference>
<dbReference type="GO" id="GO:0008381">
    <property type="term" value="F:mechanosensitive monoatomic ion channel activity"/>
    <property type="evidence" value="ECO:0007669"/>
    <property type="project" value="InterPro"/>
</dbReference>
<dbReference type="Gene3D" id="2.30.30.60">
    <property type="match status" value="1"/>
</dbReference>
<dbReference type="Pfam" id="PF21088">
    <property type="entry name" value="MS_channel_1st"/>
    <property type="match status" value="1"/>
</dbReference>
<protein>
    <recommendedName>
        <fullName evidence="7">Small-conductance mechanosensitive channel</fullName>
    </recommendedName>
</protein>
<name>A0AA37WLQ6_9GAMM</name>
<evidence type="ECO:0000256" key="2">
    <source>
        <dbReference type="ARBA" id="ARBA00008017"/>
    </source>
</evidence>
<dbReference type="SUPFAM" id="SSF50182">
    <property type="entry name" value="Sm-like ribonucleoproteins"/>
    <property type="match status" value="1"/>
</dbReference>
<keyword evidence="7" id="KW-0406">Ion transport</keyword>
<comment type="subcellular location">
    <subcellularLocation>
        <location evidence="7">Cell inner membrane</location>
        <topology evidence="7">Multi-pass membrane protein</topology>
    </subcellularLocation>
    <subcellularLocation>
        <location evidence="1">Cell membrane</location>
        <topology evidence="1">Multi-pass membrane protein</topology>
    </subcellularLocation>
</comment>
<evidence type="ECO:0000259" key="9">
    <source>
        <dbReference type="Pfam" id="PF21082"/>
    </source>
</evidence>
<dbReference type="InterPro" id="IPR045275">
    <property type="entry name" value="MscS_archaea/bacteria_type"/>
</dbReference>
<dbReference type="InterPro" id="IPR011014">
    <property type="entry name" value="MscS_channel_TM-2"/>
</dbReference>
<dbReference type="InterPro" id="IPR049278">
    <property type="entry name" value="MS_channel_C"/>
</dbReference>
<dbReference type="InterPro" id="IPR023408">
    <property type="entry name" value="MscS_beta-dom_sf"/>
</dbReference>
<dbReference type="InterPro" id="IPR008910">
    <property type="entry name" value="MSC_TM_helix"/>
</dbReference>
<comment type="caution">
    <text evidence="7">Lacks conserved residue(s) required for the propagation of feature annotation.</text>
</comment>
<dbReference type="Pfam" id="PF00924">
    <property type="entry name" value="MS_channel_2nd"/>
    <property type="match status" value="1"/>
</dbReference>
<keyword evidence="5 7" id="KW-1133">Transmembrane helix</keyword>
<organism evidence="11 12">
    <name type="scientific">Marinibactrum halimedae</name>
    <dbReference type="NCBI Taxonomy" id="1444977"/>
    <lineage>
        <taxon>Bacteria</taxon>
        <taxon>Pseudomonadati</taxon>
        <taxon>Pseudomonadota</taxon>
        <taxon>Gammaproteobacteria</taxon>
        <taxon>Cellvibrionales</taxon>
        <taxon>Cellvibrionaceae</taxon>
        <taxon>Marinibactrum</taxon>
    </lineage>
</organism>
<dbReference type="Gene3D" id="3.30.70.100">
    <property type="match status" value="1"/>
</dbReference>
<evidence type="ECO:0000313" key="11">
    <source>
        <dbReference type="EMBL" id="GLS26269.1"/>
    </source>
</evidence>
<evidence type="ECO:0000259" key="10">
    <source>
        <dbReference type="Pfam" id="PF21088"/>
    </source>
</evidence>
<evidence type="ECO:0000259" key="8">
    <source>
        <dbReference type="Pfam" id="PF00924"/>
    </source>
</evidence>
<gene>
    <name evidence="11" type="ORF">GCM10007877_19840</name>
</gene>
<keyword evidence="7" id="KW-0813">Transport</keyword>
<comment type="function">
    <text evidence="7">Mechanosensitive channel that participates in the regulation of osmotic pressure changes within the cell, opening in response to stretch forces in the membrane lipid bilayer, without the need for other proteins. Contributes to normal resistance to hypoosmotic shock. Forms an ion channel of 1.0 nanosiemens conductance with a slight preference for anions.</text>
</comment>
<evidence type="ECO:0000256" key="1">
    <source>
        <dbReference type="ARBA" id="ARBA00004651"/>
    </source>
</evidence>
<dbReference type="InterPro" id="IPR011066">
    <property type="entry name" value="MscS_channel_C_sf"/>
</dbReference>
<dbReference type="EMBL" id="BSPD01000042">
    <property type="protein sequence ID" value="GLS26269.1"/>
    <property type="molecule type" value="Genomic_DNA"/>
</dbReference>
<dbReference type="InterPro" id="IPR049142">
    <property type="entry name" value="MS_channel_1st"/>
</dbReference>
<evidence type="ECO:0000256" key="3">
    <source>
        <dbReference type="ARBA" id="ARBA00022475"/>
    </source>
</evidence>
<reference evidence="11 12" key="1">
    <citation type="journal article" date="2014" name="Int. J. Syst. Evol. Microbiol.">
        <title>Complete genome sequence of Corynebacterium casei LMG S-19264T (=DSM 44701T), isolated from a smear-ripened cheese.</title>
        <authorList>
            <consortium name="US DOE Joint Genome Institute (JGI-PGF)"/>
            <person name="Walter F."/>
            <person name="Albersmeier A."/>
            <person name="Kalinowski J."/>
            <person name="Ruckert C."/>
        </authorList>
    </citation>
    <scope>NUCLEOTIDE SEQUENCE [LARGE SCALE GENOMIC DNA]</scope>
    <source>
        <strain evidence="11 12">NBRC 110095</strain>
    </source>
</reference>
<dbReference type="PANTHER" id="PTHR30221:SF1">
    <property type="entry name" value="SMALL-CONDUCTANCE MECHANOSENSITIVE CHANNEL"/>
    <property type="match status" value="1"/>
</dbReference>
<dbReference type="InterPro" id="IPR006685">
    <property type="entry name" value="MscS_channel_2nd"/>
</dbReference>
<feature type="domain" description="Mechanosensitive ion channel transmembrane helices 2/3" evidence="10">
    <location>
        <begin position="61"/>
        <end position="102"/>
    </location>
</feature>
<comment type="similarity">
    <text evidence="2 7">Belongs to the MscS (TC 1.A.23) family.</text>
</comment>
<dbReference type="RefSeq" id="WP_232592460.1">
    <property type="nucleotide sequence ID" value="NZ_BSPD01000042.1"/>
</dbReference>
<proteinExistence type="inferred from homology"/>
<keyword evidence="4 7" id="KW-0812">Transmembrane</keyword>
<dbReference type="Pfam" id="PF05552">
    <property type="entry name" value="MS_channel_1st_1"/>
    <property type="match status" value="1"/>
</dbReference>
<evidence type="ECO:0000313" key="12">
    <source>
        <dbReference type="Proteomes" id="UP001156870"/>
    </source>
</evidence>
<dbReference type="AlphaFoldDB" id="A0AA37WLQ6"/>
<sequence>MNVNEIIEKLPGLGVEYTIKIILAVAIFVIGKWLAKSITRLMAKGLEKKGIESTLSFFVTNILYYLLIVVVIIAALGQLGIQTASFVAVIGAAGLAVGLALQGSLSNFAAGVMLILFRPCRVGDYVDVAGVSGTVKEISIFATTLLTVDNKTVIVANSAITSGNIVNYSTQSTRRVDFLFGVSYSADIKKVKSILLEVAQSDERVLKDKEVTCGVVELSDSSVNFVLRPWVKKEDYWGVYFDTMEAVKARLDQEGIEIPFPQMDVHLDK</sequence>
<accession>A0AA37WLQ6</accession>
<evidence type="ECO:0000256" key="5">
    <source>
        <dbReference type="ARBA" id="ARBA00022989"/>
    </source>
</evidence>
<dbReference type="InterPro" id="IPR010920">
    <property type="entry name" value="LSM_dom_sf"/>
</dbReference>
<keyword evidence="7" id="KW-0407">Ion channel</keyword>
<evidence type="ECO:0000256" key="4">
    <source>
        <dbReference type="ARBA" id="ARBA00022692"/>
    </source>
</evidence>
<feature type="transmembrane region" description="Helical" evidence="7">
    <location>
        <begin position="87"/>
        <end position="117"/>
    </location>
</feature>
<dbReference type="SUPFAM" id="SSF82861">
    <property type="entry name" value="Mechanosensitive channel protein MscS (YggB), transmembrane region"/>
    <property type="match status" value="1"/>
</dbReference>
<evidence type="ECO:0000256" key="6">
    <source>
        <dbReference type="ARBA" id="ARBA00023136"/>
    </source>
</evidence>
<keyword evidence="6 7" id="KW-0472">Membrane</keyword>
<keyword evidence="3" id="KW-1003">Cell membrane</keyword>